<name>A0A931CPB9_9MICC</name>
<reference evidence="3 4" key="1">
    <citation type="submission" date="2020-11" db="EMBL/GenBank/DDBJ databases">
        <title>Arthrobacter antarcticus sp. nov., isolated from Antarctic Soil.</title>
        <authorList>
            <person name="Li J."/>
        </authorList>
    </citation>
    <scope>NUCLEOTIDE SEQUENCE [LARGE SCALE GENOMIC DNA]</scope>
    <source>
        <strain evidence="3 4">Z1-20</strain>
    </source>
</reference>
<feature type="domain" description="AB hydrolase-1" evidence="2">
    <location>
        <begin position="58"/>
        <end position="283"/>
    </location>
</feature>
<sequence>MGSMQDAREPEAQEPDARETTVDQQGFDPLGPRVRSAVVASGREVNFIDEGEAGWQPLLFLGGAGTTVRAFGLLEFARSLREQLQVRVISVERNGLGQTPFNPAVGLAEYSADVWSLLDSLGIDKVSVIAISGGGPYAAQLAAAHPGRVRSLHLACALSETLDGSGAQFDAGAVAVDPVAWWRFPAESPVHRIPGFDDSVVEEAVRGLFARGRDVSPDGLVQAFDLYRTVALPALSAVDAPAFLYWGSADSTVPLAHLERWRSALPNVIEERIYDGEGHDVQYRHWDQILADVAQLGRVMVVNDGRNTILAAPGRAQEILDSGGSLGLAAWS</sequence>
<dbReference type="RefSeq" id="WP_196395480.1">
    <property type="nucleotide sequence ID" value="NZ_JADNYM010000004.1"/>
</dbReference>
<dbReference type="GO" id="GO:0016787">
    <property type="term" value="F:hydrolase activity"/>
    <property type="evidence" value="ECO:0007669"/>
    <property type="project" value="UniProtKB-KW"/>
</dbReference>
<protein>
    <submittedName>
        <fullName evidence="3">Alpha/beta fold hydrolase</fullName>
    </submittedName>
</protein>
<evidence type="ECO:0000256" key="1">
    <source>
        <dbReference type="SAM" id="MobiDB-lite"/>
    </source>
</evidence>
<dbReference type="PANTHER" id="PTHR43433:SF10">
    <property type="entry name" value="AB HYDROLASE-1 DOMAIN-CONTAINING PROTEIN"/>
    <property type="match status" value="1"/>
</dbReference>
<keyword evidence="4" id="KW-1185">Reference proteome</keyword>
<dbReference type="InterPro" id="IPR050471">
    <property type="entry name" value="AB_hydrolase"/>
</dbReference>
<dbReference type="Gene3D" id="3.40.50.1820">
    <property type="entry name" value="alpha/beta hydrolase"/>
    <property type="match status" value="1"/>
</dbReference>
<comment type="caution">
    <text evidence="3">The sequence shown here is derived from an EMBL/GenBank/DDBJ whole genome shotgun (WGS) entry which is preliminary data.</text>
</comment>
<evidence type="ECO:0000313" key="4">
    <source>
        <dbReference type="Proteomes" id="UP000655366"/>
    </source>
</evidence>
<proteinExistence type="predicted"/>
<gene>
    <name evidence="3" type="ORF">IV500_03730</name>
</gene>
<dbReference type="InterPro" id="IPR000073">
    <property type="entry name" value="AB_hydrolase_1"/>
</dbReference>
<keyword evidence="3" id="KW-0378">Hydrolase</keyword>
<evidence type="ECO:0000259" key="2">
    <source>
        <dbReference type="Pfam" id="PF00561"/>
    </source>
</evidence>
<accession>A0A931CPB9</accession>
<feature type="region of interest" description="Disordered" evidence="1">
    <location>
        <begin position="1"/>
        <end position="30"/>
    </location>
</feature>
<dbReference type="Proteomes" id="UP000655366">
    <property type="component" value="Unassembled WGS sequence"/>
</dbReference>
<dbReference type="EMBL" id="JADNYM010000004">
    <property type="protein sequence ID" value="MBG0738534.1"/>
    <property type="molecule type" value="Genomic_DNA"/>
</dbReference>
<dbReference type="InterPro" id="IPR029058">
    <property type="entry name" value="AB_hydrolase_fold"/>
</dbReference>
<dbReference type="PRINTS" id="PR00111">
    <property type="entry name" value="ABHYDROLASE"/>
</dbReference>
<dbReference type="AlphaFoldDB" id="A0A931CPB9"/>
<feature type="compositionally biased region" description="Basic and acidic residues" evidence="1">
    <location>
        <begin position="1"/>
        <end position="21"/>
    </location>
</feature>
<dbReference type="Pfam" id="PF00561">
    <property type="entry name" value="Abhydrolase_1"/>
    <property type="match status" value="1"/>
</dbReference>
<dbReference type="SUPFAM" id="SSF53474">
    <property type="entry name" value="alpha/beta-Hydrolases"/>
    <property type="match status" value="1"/>
</dbReference>
<evidence type="ECO:0000313" key="3">
    <source>
        <dbReference type="EMBL" id="MBG0738534.1"/>
    </source>
</evidence>
<dbReference type="PANTHER" id="PTHR43433">
    <property type="entry name" value="HYDROLASE, ALPHA/BETA FOLD FAMILY PROTEIN"/>
    <property type="match status" value="1"/>
</dbReference>
<organism evidence="3 4">
    <name type="scientific">Arthrobacter terrae</name>
    <dbReference type="NCBI Taxonomy" id="2935737"/>
    <lineage>
        <taxon>Bacteria</taxon>
        <taxon>Bacillati</taxon>
        <taxon>Actinomycetota</taxon>
        <taxon>Actinomycetes</taxon>
        <taxon>Micrococcales</taxon>
        <taxon>Micrococcaceae</taxon>
        <taxon>Arthrobacter</taxon>
    </lineage>
</organism>